<organism evidence="1 2">
    <name type="scientific">Angustibacter luteus</name>
    <dbReference type="NCBI Taxonomy" id="658456"/>
    <lineage>
        <taxon>Bacteria</taxon>
        <taxon>Bacillati</taxon>
        <taxon>Actinomycetota</taxon>
        <taxon>Actinomycetes</taxon>
        <taxon>Kineosporiales</taxon>
        <taxon>Kineosporiaceae</taxon>
    </lineage>
</organism>
<gene>
    <name evidence="1" type="ORF">ACFQDO_13930</name>
</gene>
<reference evidence="2" key="1">
    <citation type="journal article" date="2019" name="Int. J. Syst. Evol. Microbiol.">
        <title>The Global Catalogue of Microorganisms (GCM) 10K type strain sequencing project: providing services to taxonomists for standard genome sequencing and annotation.</title>
        <authorList>
            <consortium name="The Broad Institute Genomics Platform"/>
            <consortium name="The Broad Institute Genome Sequencing Center for Infectious Disease"/>
            <person name="Wu L."/>
            <person name="Ma J."/>
        </authorList>
    </citation>
    <scope>NUCLEOTIDE SEQUENCE [LARGE SCALE GENOMIC DNA]</scope>
    <source>
        <strain evidence="2">KACC 14249</strain>
    </source>
</reference>
<comment type="caution">
    <text evidence="1">The sequence shown here is derived from an EMBL/GenBank/DDBJ whole genome shotgun (WGS) entry which is preliminary data.</text>
</comment>
<name>A0ABW1JFT7_9ACTN</name>
<evidence type="ECO:0000313" key="2">
    <source>
        <dbReference type="Proteomes" id="UP001596189"/>
    </source>
</evidence>
<proteinExistence type="predicted"/>
<dbReference type="Pfam" id="PF18986">
    <property type="entry name" value="DUF5719"/>
    <property type="match status" value="1"/>
</dbReference>
<sequence length="495" mass="48544">MRPGRWAALAAKVAVPVLAVGVVATALIVPAAVASQPGPARTRTPQAVPVDAVDLVCPGPETIGVRGADPAQAPAPSQVFAAVPPSSLLPEPGRGSSSGSLTITAGTKQLATTQLGADAGTSLAAGQTAPASPVVQARGAAAPGVIADQLTAVPQGDLRGLSTAPCTVPADDVWLVGGGSEQGRRGRLVLSNPHDATTEVSVDVLGADGPVARTPGSTVALAPHARTVLLLDALAPGVTSPVVHVRSSGGSVAAVLNDSWLDGLTALGSDDVVAALPPAEKVVVPGVRLGLGAVLRIAVPGAAEAVAQVHLIGEKGAVDLGDAGVVRVAGGSSHDIDLSKVPSGAYAIQVDADEPVLAGAMVHSSLSPAGGDLVWSASSDAVTSLTGIAHAVSAPGWTVDVVLSAPDKAASLDVVTVQADGSAVSTPVDVTAGTTRVVPVAGTSVWLKAKAGSGPWYAARSTIVRMPGIELVSSAPLRQLAPLTRVPADVAAAAD</sequence>
<dbReference type="Proteomes" id="UP001596189">
    <property type="component" value="Unassembled WGS sequence"/>
</dbReference>
<accession>A0ABW1JFT7</accession>
<dbReference type="EMBL" id="JBHSRD010000004">
    <property type="protein sequence ID" value="MFC6008231.1"/>
    <property type="molecule type" value="Genomic_DNA"/>
</dbReference>
<evidence type="ECO:0000313" key="1">
    <source>
        <dbReference type="EMBL" id="MFC6008231.1"/>
    </source>
</evidence>
<dbReference type="InterPro" id="IPR043777">
    <property type="entry name" value="DUF5719"/>
</dbReference>
<protein>
    <submittedName>
        <fullName evidence="1">DUF5719 family protein</fullName>
    </submittedName>
</protein>
<keyword evidence="2" id="KW-1185">Reference proteome</keyword>
<dbReference type="RefSeq" id="WP_345715076.1">
    <property type="nucleotide sequence ID" value="NZ_BAABFP010000002.1"/>
</dbReference>